<protein>
    <submittedName>
        <fullName evidence="2">P7</fullName>
    </submittedName>
</protein>
<organism evidence="2">
    <name type="scientific">peony leafroll-associated virus</name>
    <dbReference type="NCBI Taxonomy" id="2974943"/>
    <lineage>
        <taxon>Viruses</taxon>
        <taxon>Riboviria</taxon>
        <taxon>Orthornavirae</taxon>
        <taxon>Kitrinoviricota</taxon>
        <taxon>Alsuviricetes</taxon>
        <taxon>Martellivirales</taxon>
        <taxon>Closteroviridae</taxon>
    </lineage>
</organism>
<evidence type="ECO:0000256" key="1">
    <source>
        <dbReference type="SAM" id="Phobius"/>
    </source>
</evidence>
<evidence type="ECO:0000313" key="2">
    <source>
        <dbReference type="EMBL" id="UXV25352.1"/>
    </source>
</evidence>
<dbReference type="EMBL" id="OK030846">
    <property type="protein sequence ID" value="UXV25352.1"/>
    <property type="molecule type" value="Genomic_RNA"/>
</dbReference>
<proteinExistence type="predicted"/>
<keyword evidence="1" id="KW-0812">Transmembrane</keyword>
<reference evidence="2" key="1">
    <citation type="submission" date="2021-09" db="EMBL/GenBank/DDBJ databases">
        <authorList>
            <person name="Li Y."/>
        </authorList>
    </citation>
    <scope>NUCLEOTIDE SEQUENCE</scope>
    <source>
        <strain evidence="2">Penoy-BJ</strain>
    </source>
</reference>
<keyword evidence="1" id="KW-0472">Membrane</keyword>
<keyword evidence="1" id="KW-1133">Transmembrane helix</keyword>
<accession>A0A977XRJ8</accession>
<sequence>MEDKDFYGELKFLGLLVIIVLVLTISYLLLRVLFKRIRLYVPPQAPIRSAEGGSQWNVV</sequence>
<feature type="transmembrane region" description="Helical" evidence="1">
    <location>
        <begin position="12"/>
        <end position="30"/>
    </location>
</feature>
<name>A0A977XRJ8_9CLOS</name>